<reference evidence="2 3" key="1">
    <citation type="submission" date="2019-08" db="EMBL/GenBank/DDBJ databases">
        <title>Paraburkholderia sp. DCY113.</title>
        <authorList>
            <person name="Kang J."/>
        </authorList>
    </citation>
    <scope>NUCLEOTIDE SEQUENCE [LARGE SCALE GENOMIC DNA]</scope>
    <source>
        <strain evidence="2 3">DCY113</strain>
    </source>
</reference>
<feature type="chain" id="PRO_5023111513" evidence="1">
    <location>
        <begin position="26"/>
        <end position="200"/>
    </location>
</feature>
<dbReference type="RefSeq" id="WP_149668394.1">
    <property type="nucleotide sequence ID" value="NZ_VTUZ01000002.1"/>
</dbReference>
<evidence type="ECO:0000313" key="2">
    <source>
        <dbReference type="EMBL" id="KAA1014859.1"/>
    </source>
</evidence>
<evidence type="ECO:0000256" key="1">
    <source>
        <dbReference type="SAM" id="SignalP"/>
    </source>
</evidence>
<dbReference type="AlphaFoldDB" id="A0A5B0HHR0"/>
<name>A0A5B0HHR0_9BURK</name>
<dbReference type="EMBL" id="VTUZ01000002">
    <property type="protein sequence ID" value="KAA1014859.1"/>
    <property type="molecule type" value="Genomic_DNA"/>
</dbReference>
<evidence type="ECO:0000313" key="3">
    <source>
        <dbReference type="Proteomes" id="UP000325273"/>
    </source>
</evidence>
<accession>A0A5B0HHR0</accession>
<keyword evidence="1" id="KW-0732">Signal</keyword>
<comment type="caution">
    <text evidence="2">The sequence shown here is derived from an EMBL/GenBank/DDBJ whole genome shotgun (WGS) entry which is preliminary data.</text>
</comment>
<dbReference type="Proteomes" id="UP000325273">
    <property type="component" value="Unassembled WGS sequence"/>
</dbReference>
<organism evidence="2 3">
    <name type="scientific">Paraburkholderia panacisoli</name>
    <dbReference type="NCBI Taxonomy" id="2603818"/>
    <lineage>
        <taxon>Bacteria</taxon>
        <taxon>Pseudomonadati</taxon>
        <taxon>Pseudomonadota</taxon>
        <taxon>Betaproteobacteria</taxon>
        <taxon>Burkholderiales</taxon>
        <taxon>Burkholderiaceae</taxon>
        <taxon>Paraburkholderia</taxon>
    </lineage>
</organism>
<gene>
    <name evidence="2" type="ORF">FVF58_02705</name>
</gene>
<proteinExistence type="predicted"/>
<feature type="signal peptide" evidence="1">
    <location>
        <begin position="1"/>
        <end position="25"/>
    </location>
</feature>
<keyword evidence="3" id="KW-1185">Reference proteome</keyword>
<sequence length="200" mass="21367">MNRNFWKGAVLASAALLTVSSTARAEDECSNATLKGLYGFSLRGEFIGFFDAGGNPHRIPTPDIVDAVFIQKFDGTGAFTRSDYVSSDGFKRPGLTDPTTGFDTGETGTYTVFPNCTGVMHITFTAPIASTIIDVRFVLTEEGHRLHGVVSHQEIAGPFTAEDGTTTCGPTPACNMRAQESVVGEKFDVEGRTRSRGVGD</sequence>
<protein>
    <submittedName>
        <fullName evidence="2">Uncharacterized protein</fullName>
    </submittedName>
</protein>